<feature type="compositionally biased region" description="Polar residues" evidence="1">
    <location>
        <begin position="31"/>
        <end position="42"/>
    </location>
</feature>
<gene>
    <name evidence="2" type="ORF">TREES_T100019233</name>
</gene>
<feature type="region of interest" description="Disordered" evidence="1">
    <location>
        <begin position="304"/>
        <end position="334"/>
    </location>
</feature>
<dbReference type="Proteomes" id="UP000011518">
    <property type="component" value="Unassembled WGS sequence"/>
</dbReference>
<dbReference type="InParanoid" id="L9L6B5"/>
<feature type="compositionally biased region" description="Polar residues" evidence="1">
    <location>
        <begin position="504"/>
        <end position="528"/>
    </location>
</feature>
<feature type="region of interest" description="Disordered" evidence="1">
    <location>
        <begin position="122"/>
        <end position="189"/>
    </location>
</feature>
<evidence type="ECO:0000256" key="1">
    <source>
        <dbReference type="SAM" id="MobiDB-lite"/>
    </source>
</evidence>
<dbReference type="EMBL" id="KB320495">
    <property type="protein sequence ID" value="ELW70443.1"/>
    <property type="molecule type" value="Genomic_DNA"/>
</dbReference>
<dbReference type="AlphaFoldDB" id="L9L6B5"/>
<evidence type="ECO:0000313" key="2">
    <source>
        <dbReference type="EMBL" id="ELW70443.1"/>
    </source>
</evidence>
<feature type="compositionally biased region" description="Basic residues" evidence="1">
    <location>
        <begin position="239"/>
        <end position="254"/>
    </location>
</feature>
<sequence length="528" mass="56861">MPLMLDLPSKTGKTKSTHTQAAQKQAQVQTSNLSSHQASFTKTQRKSPVSIVPNKSLTSKLAKPSTSKSTPKHSLSFHNPTKTSTLTKTQLLDKMIGQKQFLPKKPSTKQNFIQNSANKFTLADKSKSSQPSLPNTVVKGKKYTNPKEKQSKVTKSTIKKTPSSHKTGKRSSAANATEKSAVKTEKRKTWVAQPALHQTSLSQSAVRSGLIPKSKISTNKTRRVSSEKAPLNNFLGTRRSSKRTAKSAAGKRQRCNSIGSQHLASKNKPKKIRPLNPVNQSAIYPALLNTPKRTKLKIQSLPKKSCPIKFHPPQLQTHTSKSHKPKPCPHRPEKYLSENSVKAATAAHTAPPNVKESTVAATRGTNTITANIVQTTPMTGALPSTLLSPTSMSAFQTIILTANTTTPSQGTTTLEDGTTIPAADTTAAAVNEATSILGTILPGISNTPPVPKATTILDDATSATNTTVDIEHERNVTDPEEYTDDKEDYDSTTEYEYDSELDENSTAIPGSDATSPLSPGATSFIQNT</sequence>
<reference evidence="3" key="1">
    <citation type="submission" date="2012-07" db="EMBL/GenBank/DDBJ databases">
        <title>Genome of the Chinese tree shrew, a rising model animal genetically related to primates.</title>
        <authorList>
            <person name="Zhang G."/>
            <person name="Fan Y."/>
            <person name="Yao Y."/>
            <person name="Huang Z."/>
        </authorList>
    </citation>
    <scope>NUCLEOTIDE SEQUENCE [LARGE SCALE GENOMIC DNA]</scope>
</reference>
<keyword evidence="3" id="KW-1185">Reference proteome</keyword>
<feature type="region of interest" description="Disordered" evidence="1">
    <location>
        <begin position="235"/>
        <end position="277"/>
    </location>
</feature>
<feature type="compositionally biased region" description="Polar residues" evidence="1">
    <location>
        <begin position="255"/>
        <end position="264"/>
    </location>
</feature>
<feature type="region of interest" description="Disordered" evidence="1">
    <location>
        <begin position="463"/>
        <end position="528"/>
    </location>
</feature>
<organism evidence="2 3">
    <name type="scientific">Tupaia chinensis</name>
    <name type="common">Chinese tree shrew</name>
    <name type="synonym">Tupaia belangeri chinensis</name>
    <dbReference type="NCBI Taxonomy" id="246437"/>
    <lineage>
        <taxon>Eukaryota</taxon>
        <taxon>Metazoa</taxon>
        <taxon>Chordata</taxon>
        <taxon>Craniata</taxon>
        <taxon>Vertebrata</taxon>
        <taxon>Euteleostomi</taxon>
        <taxon>Mammalia</taxon>
        <taxon>Eutheria</taxon>
        <taxon>Euarchontoglires</taxon>
        <taxon>Scandentia</taxon>
        <taxon>Tupaiidae</taxon>
        <taxon>Tupaia</taxon>
    </lineage>
</organism>
<feature type="compositionally biased region" description="Low complexity" evidence="1">
    <location>
        <begin position="17"/>
        <end position="30"/>
    </location>
</feature>
<feature type="compositionally biased region" description="Low complexity" evidence="1">
    <location>
        <begin position="55"/>
        <end position="86"/>
    </location>
</feature>
<protein>
    <submittedName>
        <fullName evidence="2">Uncharacterized protein</fullName>
    </submittedName>
</protein>
<feature type="region of interest" description="Disordered" evidence="1">
    <location>
        <begin position="1"/>
        <end position="86"/>
    </location>
</feature>
<feature type="compositionally biased region" description="Acidic residues" evidence="1">
    <location>
        <begin position="478"/>
        <end position="503"/>
    </location>
</feature>
<accession>L9L6B5</accession>
<name>L9L6B5_TUPCH</name>
<reference evidence="3" key="2">
    <citation type="journal article" date="2013" name="Nat. Commun.">
        <title>Genome of the Chinese tree shrew.</title>
        <authorList>
            <person name="Fan Y."/>
            <person name="Huang Z.Y."/>
            <person name="Cao C.C."/>
            <person name="Chen C.S."/>
            <person name="Chen Y.X."/>
            <person name="Fan D.D."/>
            <person name="He J."/>
            <person name="Hou H.L."/>
            <person name="Hu L."/>
            <person name="Hu X.T."/>
            <person name="Jiang X.T."/>
            <person name="Lai R."/>
            <person name="Lang Y.S."/>
            <person name="Liang B."/>
            <person name="Liao S.G."/>
            <person name="Mu D."/>
            <person name="Ma Y.Y."/>
            <person name="Niu Y.Y."/>
            <person name="Sun X.Q."/>
            <person name="Xia J.Q."/>
            <person name="Xiao J."/>
            <person name="Xiong Z.Q."/>
            <person name="Xu L."/>
            <person name="Yang L."/>
            <person name="Zhang Y."/>
            <person name="Zhao W."/>
            <person name="Zhao X.D."/>
            <person name="Zheng Y.T."/>
            <person name="Zhou J.M."/>
            <person name="Zhu Y.B."/>
            <person name="Zhang G.J."/>
            <person name="Wang J."/>
            <person name="Yao Y.G."/>
        </authorList>
    </citation>
    <scope>NUCLEOTIDE SEQUENCE [LARGE SCALE GENOMIC DNA]</scope>
</reference>
<proteinExistence type="predicted"/>
<evidence type="ECO:0000313" key="3">
    <source>
        <dbReference type="Proteomes" id="UP000011518"/>
    </source>
</evidence>
<feature type="compositionally biased region" description="Basic residues" evidence="1">
    <location>
        <begin position="320"/>
        <end position="329"/>
    </location>
</feature>